<dbReference type="Proteomes" id="UP000596660">
    <property type="component" value="Unplaced"/>
</dbReference>
<organism evidence="5 6">
    <name type="scientific">Chenopodium quinoa</name>
    <name type="common">Quinoa</name>
    <dbReference type="NCBI Taxonomy" id="63459"/>
    <lineage>
        <taxon>Eukaryota</taxon>
        <taxon>Viridiplantae</taxon>
        <taxon>Streptophyta</taxon>
        <taxon>Embryophyta</taxon>
        <taxon>Tracheophyta</taxon>
        <taxon>Spermatophyta</taxon>
        <taxon>Magnoliopsida</taxon>
        <taxon>eudicotyledons</taxon>
        <taxon>Gunneridae</taxon>
        <taxon>Pentapetalae</taxon>
        <taxon>Caryophyllales</taxon>
        <taxon>Chenopodiaceae</taxon>
        <taxon>Chenopodioideae</taxon>
        <taxon>Atripliceae</taxon>
        <taxon>Chenopodium</taxon>
    </lineage>
</organism>
<name>A0A803LUP8_CHEQI</name>
<dbReference type="Gene3D" id="3.40.50.2000">
    <property type="entry name" value="Glycogen Phosphorylase B"/>
    <property type="match status" value="4"/>
</dbReference>
<dbReference type="GO" id="GO:0080044">
    <property type="term" value="F:quercetin 7-O-glucosyltransferase activity"/>
    <property type="evidence" value="ECO:0007669"/>
    <property type="project" value="TreeGrafter"/>
</dbReference>
<sequence length="464" mass="52463">MKGSCQLKDIPSFIRTTNPDDFLLNYVQRMVLKLKQASAILLNSFDALEHDVLEALSSDFPTLYTLGPLQLLHDSIKGGNDEEVKTISTSLWKEDARCLEWLDSYEPNSVVYVNFGSITVITNDQLMEFAWGLANSNQPFLWIARPDLVTGDSANLPLEFLEETKGRGLIASWCNQKQVLAHPAVGGFLTHCGWNSTIETLISGVPIICWPFFAEQQTNCWFSCHKWGIGMEIDTNVKRGEVERQVRELLAGEKGKDMKRNAIEWKRLANEAVATPNGSSYNNLDKWEIGMEIDANVKRSEVERQVRELMEGEKGKEMKRKTMEWRLAYEATAVPNGSSYNNLDKVIEVLSHSAVGGFLTHCGWNSTIETLISGVPIICWPFFAEQQTNCWFSCHEWGIGMEVDANVKRSEVERQLRELMEGEKGKEMKKMAMEWRILAYEAAAPNGSSYNNLDKVIEVLGSLK</sequence>
<dbReference type="FunFam" id="3.40.50.2000:FF:000027">
    <property type="entry name" value="Glycosyltransferase"/>
    <property type="match status" value="1"/>
</dbReference>
<evidence type="ECO:0000313" key="6">
    <source>
        <dbReference type="Proteomes" id="UP000596660"/>
    </source>
</evidence>
<evidence type="ECO:0000256" key="1">
    <source>
        <dbReference type="ARBA" id="ARBA00009995"/>
    </source>
</evidence>
<dbReference type="AlphaFoldDB" id="A0A803LUP8"/>
<proteinExistence type="inferred from homology"/>
<dbReference type="EC" id="2.4.1.-" evidence="4"/>
<evidence type="ECO:0000256" key="3">
    <source>
        <dbReference type="RuleBase" id="RU003718"/>
    </source>
</evidence>
<dbReference type="EnsemblPlants" id="AUR62018942-RA">
    <property type="protein sequence ID" value="AUR62018942-RA:cds"/>
    <property type="gene ID" value="AUR62018942"/>
</dbReference>
<evidence type="ECO:0000313" key="5">
    <source>
        <dbReference type="EnsemblPlants" id="AUR62018942-RA:cds"/>
    </source>
</evidence>
<dbReference type="OMA" id="MEWRILA"/>
<evidence type="ECO:0000256" key="4">
    <source>
        <dbReference type="RuleBase" id="RU362057"/>
    </source>
</evidence>
<dbReference type="InterPro" id="IPR002213">
    <property type="entry name" value="UDP_glucos_trans"/>
</dbReference>
<dbReference type="Pfam" id="PF00201">
    <property type="entry name" value="UDPGT"/>
    <property type="match status" value="2"/>
</dbReference>
<protein>
    <recommendedName>
        <fullName evidence="4">Glycosyltransferase</fullName>
        <ecNumber evidence="4">2.4.1.-</ecNumber>
    </recommendedName>
</protein>
<dbReference type="SUPFAM" id="SSF53756">
    <property type="entry name" value="UDP-Glycosyltransferase/glycogen phosphorylase"/>
    <property type="match status" value="3"/>
</dbReference>
<accession>A0A803LUP8</accession>
<evidence type="ECO:0000256" key="2">
    <source>
        <dbReference type="ARBA" id="ARBA00022679"/>
    </source>
</evidence>
<reference evidence="5" key="2">
    <citation type="submission" date="2021-03" db="UniProtKB">
        <authorList>
            <consortium name="EnsemblPlants"/>
        </authorList>
    </citation>
    <scope>IDENTIFICATION</scope>
</reference>
<comment type="similarity">
    <text evidence="1 3">Belongs to the UDP-glycosyltransferase family.</text>
</comment>
<reference evidence="5" key="1">
    <citation type="journal article" date="2017" name="Nature">
        <title>The genome of Chenopodium quinoa.</title>
        <authorList>
            <person name="Jarvis D.E."/>
            <person name="Ho Y.S."/>
            <person name="Lightfoot D.J."/>
            <person name="Schmoeckel S.M."/>
            <person name="Li B."/>
            <person name="Borm T.J.A."/>
            <person name="Ohyanagi H."/>
            <person name="Mineta K."/>
            <person name="Michell C.T."/>
            <person name="Saber N."/>
            <person name="Kharbatia N.M."/>
            <person name="Rupper R.R."/>
            <person name="Sharp A.R."/>
            <person name="Dally N."/>
            <person name="Boughton B.A."/>
            <person name="Woo Y.H."/>
            <person name="Gao G."/>
            <person name="Schijlen E.G.W.M."/>
            <person name="Guo X."/>
            <person name="Momin A.A."/>
            <person name="Negrao S."/>
            <person name="Al-Babili S."/>
            <person name="Gehring C."/>
            <person name="Roessner U."/>
            <person name="Jung C."/>
            <person name="Murphy K."/>
            <person name="Arold S.T."/>
            <person name="Gojobori T."/>
            <person name="van der Linden C.G."/>
            <person name="van Loo E.N."/>
            <person name="Jellen E.N."/>
            <person name="Maughan P.J."/>
            <person name="Tester M."/>
        </authorList>
    </citation>
    <scope>NUCLEOTIDE SEQUENCE [LARGE SCALE GENOMIC DNA]</scope>
    <source>
        <strain evidence="5">cv. PI 614886</strain>
    </source>
</reference>
<dbReference type="PANTHER" id="PTHR11926:SF774">
    <property type="entry name" value="UDP-GLYCOSYLTRANSFERASE 85A1-RELATED"/>
    <property type="match status" value="1"/>
</dbReference>
<keyword evidence="3" id="KW-0328">Glycosyltransferase</keyword>
<dbReference type="Gramene" id="AUR62018942-RA">
    <property type="protein sequence ID" value="AUR62018942-RA:cds"/>
    <property type="gene ID" value="AUR62018942"/>
</dbReference>
<dbReference type="GO" id="GO:0080043">
    <property type="term" value="F:quercetin 3-O-glucosyltransferase activity"/>
    <property type="evidence" value="ECO:0007669"/>
    <property type="project" value="TreeGrafter"/>
</dbReference>
<keyword evidence="6" id="KW-1185">Reference proteome</keyword>
<dbReference type="PROSITE" id="PS00375">
    <property type="entry name" value="UDPGT"/>
    <property type="match status" value="1"/>
</dbReference>
<dbReference type="CDD" id="cd03784">
    <property type="entry name" value="GT1_Gtf-like"/>
    <property type="match status" value="1"/>
</dbReference>
<keyword evidence="2 3" id="KW-0808">Transferase</keyword>
<dbReference type="PANTHER" id="PTHR11926">
    <property type="entry name" value="GLUCOSYL/GLUCURONOSYL TRANSFERASES"/>
    <property type="match status" value="1"/>
</dbReference>
<dbReference type="InterPro" id="IPR035595">
    <property type="entry name" value="UDP_glycos_trans_CS"/>
</dbReference>